<name>A0A3B0P6D8_9BACT</name>
<evidence type="ECO:0000313" key="1">
    <source>
        <dbReference type="EMBL" id="SYV90505.1"/>
    </source>
</evidence>
<dbReference type="Proteomes" id="UP000259864">
    <property type="component" value="Chromosome 1"/>
</dbReference>
<keyword evidence="1" id="KW-0808">Transferase</keyword>
<dbReference type="AlphaFoldDB" id="A0A3B0P6D8"/>
<sequence length="43" mass="5082">MQELIKKNIEPLIAFEIMERVRKGKGLTTEQEELLINKNIPSW</sequence>
<keyword evidence="1" id="KW-0548">Nucleotidyltransferase</keyword>
<feature type="non-terminal residue" evidence="1">
    <location>
        <position position="43"/>
    </location>
</feature>
<reference evidence="2" key="1">
    <citation type="submission" date="2018-06" db="EMBL/GenBank/DDBJ databases">
        <authorList>
            <consortium name="Pathogen Informatics"/>
        </authorList>
    </citation>
    <scope>NUCLEOTIDE SEQUENCE [LARGE SCALE GENOMIC DNA]</scope>
    <source>
        <strain evidence="2">NCTC10135</strain>
    </source>
</reference>
<evidence type="ECO:0000313" key="2">
    <source>
        <dbReference type="Proteomes" id="UP000259864"/>
    </source>
</evidence>
<protein>
    <submittedName>
        <fullName evidence="1">DNA polymerase III polC-type</fullName>
        <ecNumber evidence="1">2.7.7.7</ecNumber>
    </submittedName>
</protein>
<accession>A0A3B0P6D8</accession>
<proteinExistence type="predicted"/>
<dbReference type="EMBL" id="LS991949">
    <property type="protein sequence ID" value="SYV90505.1"/>
    <property type="molecule type" value="Genomic_DNA"/>
</dbReference>
<dbReference type="GO" id="GO:0003887">
    <property type="term" value="F:DNA-directed DNA polymerase activity"/>
    <property type="evidence" value="ECO:0007669"/>
    <property type="project" value="UniProtKB-EC"/>
</dbReference>
<organism evidence="1 2">
    <name type="scientific">Metamycoplasma alkalescens</name>
    <dbReference type="NCBI Taxonomy" id="45363"/>
    <lineage>
        <taxon>Bacteria</taxon>
        <taxon>Bacillati</taxon>
        <taxon>Mycoplasmatota</taxon>
        <taxon>Mycoplasmoidales</taxon>
        <taxon>Metamycoplasmataceae</taxon>
        <taxon>Metamycoplasma</taxon>
    </lineage>
</organism>
<dbReference type="EC" id="2.7.7.7" evidence="1"/>
<dbReference type="Gene3D" id="6.10.140.1510">
    <property type="match status" value="1"/>
</dbReference>
<dbReference type="KEGG" id="mala:NCTC10135_01029"/>
<gene>
    <name evidence="1" type="primary">polC_2</name>
    <name evidence="1" type="ORF">NCTC10135_01029</name>
</gene>